<accession>A0A1I6G2V0</accession>
<reference evidence="2 3" key="1">
    <citation type="submission" date="2016-10" db="EMBL/GenBank/DDBJ databases">
        <authorList>
            <person name="de Groot N.N."/>
        </authorList>
    </citation>
    <scope>NUCLEOTIDE SEQUENCE [LARGE SCALE GENOMIC DNA]</scope>
    <source>
        <strain evidence="2 3">DSM 21019</strain>
    </source>
</reference>
<name>A0A1I6G2V0_9FLAO</name>
<dbReference type="RefSeq" id="WP_177218264.1">
    <property type="nucleotide sequence ID" value="NZ_FOYQ01000001.1"/>
</dbReference>
<sequence length="56" mass="6752">MKSAEQITFQWEATLKGIRAFVMRYAHKAIFWTMFLSYLVVLFAFLYKVATEFPFY</sequence>
<evidence type="ECO:0000313" key="3">
    <source>
        <dbReference type="Proteomes" id="UP000199534"/>
    </source>
</evidence>
<keyword evidence="3" id="KW-1185">Reference proteome</keyword>
<dbReference type="AlphaFoldDB" id="A0A1I6G2V0"/>
<evidence type="ECO:0000313" key="2">
    <source>
        <dbReference type="EMBL" id="SFR36516.1"/>
    </source>
</evidence>
<keyword evidence="1" id="KW-0812">Transmembrane</keyword>
<feature type="transmembrane region" description="Helical" evidence="1">
    <location>
        <begin position="29"/>
        <end position="50"/>
    </location>
</feature>
<gene>
    <name evidence="2" type="ORF">SAMN04490243_1146</name>
</gene>
<keyword evidence="1" id="KW-0472">Membrane</keyword>
<proteinExistence type="predicted"/>
<organism evidence="2 3">
    <name type="scientific">Robiginitalea myxolifaciens</name>
    <dbReference type="NCBI Taxonomy" id="400055"/>
    <lineage>
        <taxon>Bacteria</taxon>
        <taxon>Pseudomonadati</taxon>
        <taxon>Bacteroidota</taxon>
        <taxon>Flavobacteriia</taxon>
        <taxon>Flavobacteriales</taxon>
        <taxon>Flavobacteriaceae</taxon>
        <taxon>Robiginitalea</taxon>
    </lineage>
</organism>
<dbReference type="Proteomes" id="UP000199534">
    <property type="component" value="Unassembled WGS sequence"/>
</dbReference>
<dbReference type="EMBL" id="FOYQ01000001">
    <property type="protein sequence ID" value="SFR36516.1"/>
    <property type="molecule type" value="Genomic_DNA"/>
</dbReference>
<evidence type="ECO:0000256" key="1">
    <source>
        <dbReference type="SAM" id="Phobius"/>
    </source>
</evidence>
<protein>
    <submittedName>
        <fullName evidence="2">Uncharacterized protein</fullName>
    </submittedName>
</protein>
<keyword evidence="1" id="KW-1133">Transmembrane helix</keyword>